<feature type="compositionally biased region" description="Basic and acidic residues" evidence="1">
    <location>
        <begin position="33"/>
        <end position="47"/>
    </location>
</feature>
<dbReference type="PANTHER" id="PTHR44086">
    <property type="entry name" value="THIOSULFATE SULFURTRANSFERASE RDL2, MITOCHONDRIAL-RELATED"/>
    <property type="match status" value="1"/>
</dbReference>
<dbReference type="GO" id="GO:0004792">
    <property type="term" value="F:thiosulfate-cyanide sulfurtransferase activity"/>
    <property type="evidence" value="ECO:0007669"/>
    <property type="project" value="TreeGrafter"/>
</dbReference>
<dbReference type="Pfam" id="PF00581">
    <property type="entry name" value="Rhodanese"/>
    <property type="match status" value="1"/>
</dbReference>
<name>A0A4S4LX55_9AGAM</name>
<evidence type="ECO:0000313" key="4">
    <source>
        <dbReference type="Proteomes" id="UP000310158"/>
    </source>
</evidence>
<evidence type="ECO:0000259" key="2">
    <source>
        <dbReference type="PROSITE" id="PS50206"/>
    </source>
</evidence>
<protein>
    <recommendedName>
        <fullName evidence="2">Rhodanese domain-containing protein</fullName>
    </recommendedName>
</protein>
<dbReference type="CDD" id="cd01519">
    <property type="entry name" value="RHOD_HSP67B2"/>
    <property type="match status" value="1"/>
</dbReference>
<feature type="domain" description="Rhodanese" evidence="2">
    <location>
        <begin position="174"/>
        <end position="275"/>
    </location>
</feature>
<dbReference type="OrthoDB" id="566238at2759"/>
<reference evidence="3 4" key="1">
    <citation type="submission" date="2019-02" db="EMBL/GenBank/DDBJ databases">
        <title>Genome sequencing of the rare red list fungi Bondarzewia mesenterica.</title>
        <authorList>
            <person name="Buettner E."/>
            <person name="Kellner H."/>
        </authorList>
    </citation>
    <scope>NUCLEOTIDE SEQUENCE [LARGE SCALE GENOMIC DNA]</scope>
    <source>
        <strain evidence="3 4">DSM 108281</strain>
    </source>
</reference>
<dbReference type="SUPFAM" id="SSF52821">
    <property type="entry name" value="Rhodanese/Cell cycle control phosphatase"/>
    <property type="match status" value="1"/>
</dbReference>
<organism evidence="3 4">
    <name type="scientific">Bondarzewia mesenterica</name>
    <dbReference type="NCBI Taxonomy" id="1095465"/>
    <lineage>
        <taxon>Eukaryota</taxon>
        <taxon>Fungi</taxon>
        <taxon>Dikarya</taxon>
        <taxon>Basidiomycota</taxon>
        <taxon>Agaricomycotina</taxon>
        <taxon>Agaricomycetes</taxon>
        <taxon>Russulales</taxon>
        <taxon>Bondarzewiaceae</taxon>
        <taxon>Bondarzewia</taxon>
    </lineage>
</organism>
<keyword evidence="4" id="KW-1185">Reference proteome</keyword>
<evidence type="ECO:0000313" key="3">
    <source>
        <dbReference type="EMBL" id="THH16767.1"/>
    </source>
</evidence>
<dbReference type="PROSITE" id="PS50206">
    <property type="entry name" value="RHODANESE_3"/>
    <property type="match status" value="1"/>
</dbReference>
<proteinExistence type="predicted"/>
<sequence length="275" mass="30858">MTTPEAPQQSIVRWAIKKGGKKHVGGDTSELENDAKEASDQAPEHSSTHTTPQSRKAHNHRPRIAKLASLEPIKFNSHTQKMMRATVIRSARTIAARSAPRPAVSLRATRPMGSYISSLRFEAFPIRFYSSQPPLSEQEAAERKAALEKRDELQKDWAIPVVDYDLVKQKSQQPSEDSYLIDVREPDEVIQGNIPSSVNLPLSVLSGSLQLDPVEFEEKFGFRKPLQSQEIIFYCRSGKRSASASDVAKRNGYTNIVNYEGSWLDWVKREGKPSV</sequence>
<dbReference type="GO" id="GO:0005739">
    <property type="term" value="C:mitochondrion"/>
    <property type="evidence" value="ECO:0007669"/>
    <property type="project" value="TreeGrafter"/>
</dbReference>
<dbReference type="Proteomes" id="UP000310158">
    <property type="component" value="Unassembled WGS sequence"/>
</dbReference>
<comment type="caution">
    <text evidence="3">The sequence shown here is derived from an EMBL/GenBank/DDBJ whole genome shotgun (WGS) entry which is preliminary data.</text>
</comment>
<dbReference type="AlphaFoldDB" id="A0A4S4LX55"/>
<dbReference type="InterPro" id="IPR001763">
    <property type="entry name" value="Rhodanese-like_dom"/>
</dbReference>
<dbReference type="PANTHER" id="PTHR44086:SF10">
    <property type="entry name" value="THIOSULFATE SULFURTRANSFERASE_RHODANESE-LIKE DOMAIN-CONTAINING PROTEIN 3"/>
    <property type="match status" value="1"/>
</dbReference>
<dbReference type="SMART" id="SM00450">
    <property type="entry name" value="RHOD"/>
    <property type="match status" value="1"/>
</dbReference>
<feature type="region of interest" description="Disordered" evidence="1">
    <location>
        <begin position="1"/>
        <end position="62"/>
    </location>
</feature>
<gene>
    <name evidence="3" type="ORF">EW146_g3933</name>
</gene>
<accession>A0A4S4LX55</accession>
<feature type="compositionally biased region" description="Polar residues" evidence="1">
    <location>
        <begin position="1"/>
        <end position="11"/>
    </location>
</feature>
<dbReference type="EMBL" id="SGPL01000143">
    <property type="protein sequence ID" value="THH16767.1"/>
    <property type="molecule type" value="Genomic_DNA"/>
</dbReference>
<dbReference type="InterPro" id="IPR036873">
    <property type="entry name" value="Rhodanese-like_dom_sf"/>
</dbReference>
<evidence type="ECO:0000256" key="1">
    <source>
        <dbReference type="SAM" id="MobiDB-lite"/>
    </source>
</evidence>
<dbReference type="Gene3D" id="3.40.250.10">
    <property type="entry name" value="Rhodanese-like domain"/>
    <property type="match status" value="1"/>
</dbReference>